<dbReference type="PANTHER" id="PTHR34703:SF1">
    <property type="entry name" value="ANTIPORTER SUBUNIT MNHG2-RELATED"/>
    <property type="match status" value="1"/>
</dbReference>
<keyword evidence="3" id="KW-0813">Transport</keyword>
<dbReference type="EMBL" id="JBHUMF010000016">
    <property type="protein sequence ID" value="MFD2680651.1"/>
    <property type="molecule type" value="Genomic_DNA"/>
</dbReference>
<organism evidence="6 7">
    <name type="scientific">Bacillus seohaeanensis</name>
    <dbReference type="NCBI Taxonomy" id="284580"/>
    <lineage>
        <taxon>Bacteria</taxon>
        <taxon>Bacillati</taxon>
        <taxon>Bacillota</taxon>
        <taxon>Bacilli</taxon>
        <taxon>Bacillales</taxon>
        <taxon>Bacillaceae</taxon>
        <taxon>Bacillus</taxon>
    </lineage>
</organism>
<reference evidence="7" key="1">
    <citation type="journal article" date="2019" name="Int. J. Syst. Evol. Microbiol.">
        <title>The Global Catalogue of Microorganisms (GCM) 10K type strain sequencing project: providing services to taxonomists for standard genome sequencing and annotation.</title>
        <authorList>
            <consortium name="The Broad Institute Genomics Platform"/>
            <consortium name="The Broad Institute Genome Sequencing Center for Infectious Disease"/>
            <person name="Wu L."/>
            <person name="Ma J."/>
        </authorList>
    </citation>
    <scope>NUCLEOTIDE SEQUENCE [LARGE SCALE GENOMIC DNA]</scope>
    <source>
        <strain evidence="7">KCTC 3913</strain>
    </source>
</reference>
<comment type="similarity">
    <text evidence="2">Belongs to the CPA3 antiporters (TC 2.A.63) subunit G family.</text>
</comment>
<dbReference type="RefSeq" id="WP_071410909.1">
    <property type="nucleotide sequence ID" value="NZ_JBHUMF010000016.1"/>
</dbReference>
<evidence type="ECO:0000256" key="5">
    <source>
        <dbReference type="SAM" id="Phobius"/>
    </source>
</evidence>
<dbReference type="InterPro" id="IPR005133">
    <property type="entry name" value="PhaG_MnhG_YufB"/>
</dbReference>
<feature type="region of interest" description="Disordered" evidence="4">
    <location>
        <begin position="113"/>
        <end position="135"/>
    </location>
</feature>
<dbReference type="Pfam" id="PF03334">
    <property type="entry name" value="PhaG_MnhG_YufB"/>
    <property type="match status" value="1"/>
</dbReference>
<evidence type="ECO:0000256" key="2">
    <source>
        <dbReference type="ARBA" id="ARBA00008404"/>
    </source>
</evidence>
<name>A0ABW5RPV6_9BACI</name>
<dbReference type="NCBIfam" id="TIGR01300">
    <property type="entry name" value="CPA3_mnhG_phaG"/>
    <property type="match status" value="1"/>
</dbReference>
<evidence type="ECO:0000256" key="4">
    <source>
        <dbReference type="SAM" id="MobiDB-lite"/>
    </source>
</evidence>
<comment type="caution">
    <text evidence="6">The sequence shown here is derived from an EMBL/GenBank/DDBJ whole genome shotgun (WGS) entry which is preliminary data.</text>
</comment>
<keyword evidence="7" id="KW-1185">Reference proteome</keyword>
<evidence type="ECO:0000256" key="3">
    <source>
        <dbReference type="ARBA" id="ARBA00022449"/>
    </source>
</evidence>
<keyword evidence="5" id="KW-0812">Transmembrane</keyword>
<dbReference type="Proteomes" id="UP001597506">
    <property type="component" value="Unassembled WGS sequence"/>
</dbReference>
<gene>
    <name evidence="6" type="primary">mnhG</name>
    <name evidence="6" type="ORF">ACFSUL_07755</name>
</gene>
<protein>
    <submittedName>
        <fullName evidence="6">Monovalent cation/H(+) antiporter subunit G</fullName>
    </submittedName>
</protein>
<sequence length="135" mass="15217">MTEIIRFLIGFLLIVGALLSLVAAFGVLRLPDIYTRNHAASKSATLGIMSILLATFFYFYLEHGHFNSRLILAIVFLFVTAPVAGHLIARAAYNSGVKLSDTSVKDDLQHKKEYEEKQHSTQKKQKRERLKQPQA</sequence>
<feature type="compositionally biased region" description="Basic residues" evidence="4">
    <location>
        <begin position="120"/>
        <end position="129"/>
    </location>
</feature>
<evidence type="ECO:0000313" key="7">
    <source>
        <dbReference type="Proteomes" id="UP001597506"/>
    </source>
</evidence>
<accession>A0ABW5RPV6</accession>
<dbReference type="NCBIfam" id="NF009314">
    <property type="entry name" value="PRK12674.1-2"/>
    <property type="match status" value="1"/>
</dbReference>
<feature type="transmembrane region" description="Helical" evidence="5">
    <location>
        <begin position="70"/>
        <end position="93"/>
    </location>
</feature>
<comment type="subcellular location">
    <subcellularLocation>
        <location evidence="1">Membrane</location>
        <topology evidence="1">Multi-pass membrane protein</topology>
    </subcellularLocation>
</comment>
<keyword evidence="5" id="KW-0472">Membrane</keyword>
<evidence type="ECO:0000313" key="6">
    <source>
        <dbReference type="EMBL" id="MFD2680651.1"/>
    </source>
</evidence>
<keyword evidence="3" id="KW-0050">Antiport</keyword>
<keyword evidence="5" id="KW-1133">Transmembrane helix</keyword>
<dbReference type="PANTHER" id="PTHR34703">
    <property type="entry name" value="ANTIPORTER SUBUNIT MNHG2-RELATED"/>
    <property type="match status" value="1"/>
</dbReference>
<feature type="transmembrane region" description="Helical" evidence="5">
    <location>
        <begin position="40"/>
        <end position="61"/>
    </location>
</feature>
<feature type="transmembrane region" description="Helical" evidence="5">
    <location>
        <begin position="7"/>
        <end position="28"/>
    </location>
</feature>
<proteinExistence type="inferred from homology"/>
<evidence type="ECO:0000256" key="1">
    <source>
        <dbReference type="ARBA" id="ARBA00004141"/>
    </source>
</evidence>